<evidence type="ECO:0000256" key="8">
    <source>
        <dbReference type="ARBA" id="ARBA00023114"/>
    </source>
</evidence>
<dbReference type="Proteomes" id="UP001525968">
    <property type="component" value="Unassembled WGS sequence"/>
</dbReference>
<comment type="subcellular location">
    <subcellularLocation>
        <location evidence="1">Cell outer membrane</location>
        <topology evidence="1">Multi-pass membrane protein</topology>
    </subcellularLocation>
</comment>
<evidence type="ECO:0000256" key="9">
    <source>
        <dbReference type="ARBA" id="ARBA00023136"/>
    </source>
</evidence>
<evidence type="ECO:0000256" key="1">
    <source>
        <dbReference type="ARBA" id="ARBA00004571"/>
    </source>
</evidence>
<dbReference type="InterPro" id="IPR050298">
    <property type="entry name" value="Gram-neg_bact_OMP"/>
</dbReference>
<feature type="domain" description="Porin" evidence="12">
    <location>
        <begin position="7"/>
        <end position="312"/>
    </location>
</feature>
<dbReference type="EMBL" id="JAODYH010000017">
    <property type="protein sequence ID" value="MCT9813250.1"/>
    <property type="molecule type" value="Genomic_DNA"/>
</dbReference>
<reference evidence="13 14" key="1">
    <citation type="submission" date="2022-09" db="EMBL/GenBank/DDBJ databases">
        <title>Draft genome of isolate Be4.</title>
        <authorList>
            <person name="Sanchez-Castro I."/>
            <person name="Martinez-Rodriguez P."/>
            <person name="Descostes M."/>
            <person name="Merroun M."/>
        </authorList>
    </citation>
    <scope>NUCLEOTIDE SEQUENCE [LARGE SCALE GENOMIC DNA]</scope>
    <source>
        <strain evidence="13 14">Be4</strain>
    </source>
</reference>
<dbReference type="SUPFAM" id="SSF56935">
    <property type="entry name" value="Porins"/>
    <property type="match status" value="1"/>
</dbReference>
<keyword evidence="9" id="KW-0472">Membrane</keyword>
<gene>
    <name evidence="13" type="ORF">N0K08_21685</name>
</gene>
<sequence length="344" mass="35913">MKKSLIALAVLAASGAAMAQSSVSLFGIIDAGVGYVDNATAANGNKYGVGTSGNQTSRIGFRGTEDLGGGLKAGFWLEGEVFADGGNPDGLNFKRRSTVGLEGNFGEVRLGRDLTTGYSKTSSYDLFSQTGIGQFSAWRNWGGVVATGDENGIRSNNMISYFTPNFGGVKAAVSYGFDEQATGKAGRYIGGNVSYDNGPLSVAVSYDRLDFVGGDRDAATLGASYNFGVAKLNGIVQQQKYSANAGGEAKFNNYMLGVSAPVGGAGEVKLQYARYDQKTFNGNADQLSLGYVHNLSKRTAVYGTVAYLKNKDGSALGLQSKGINTVAAANQKQTGVQVGIRHSF</sequence>
<dbReference type="Pfam" id="PF13609">
    <property type="entry name" value="Porin_4"/>
    <property type="match status" value="1"/>
</dbReference>
<keyword evidence="3" id="KW-0813">Transport</keyword>
<dbReference type="Gene3D" id="2.40.160.10">
    <property type="entry name" value="Porin"/>
    <property type="match status" value="1"/>
</dbReference>
<organism evidence="13 14">
    <name type="scientific">Acidovorax bellezanensis</name>
    <dbReference type="NCBI Taxonomy" id="2976702"/>
    <lineage>
        <taxon>Bacteria</taxon>
        <taxon>Pseudomonadati</taxon>
        <taxon>Pseudomonadota</taxon>
        <taxon>Betaproteobacteria</taxon>
        <taxon>Burkholderiales</taxon>
        <taxon>Comamonadaceae</taxon>
        <taxon>Acidovorax</taxon>
    </lineage>
</organism>
<evidence type="ECO:0000256" key="2">
    <source>
        <dbReference type="ARBA" id="ARBA00011233"/>
    </source>
</evidence>
<evidence type="ECO:0000256" key="6">
    <source>
        <dbReference type="ARBA" id="ARBA00022729"/>
    </source>
</evidence>
<evidence type="ECO:0000256" key="10">
    <source>
        <dbReference type="ARBA" id="ARBA00023237"/>
    </source>
</evidence>
<evidence type="ECO:0000313" key="13">
    <source>
        <dbReference type="EMBL" id="MCT9813250.1"/>
    </source>
</evidence>
<evidence type="ECO:0000256" key="5">
    <source>
        <dbReference type="ARBA" id="ARBA00022692"/>
    </source>
</evidence>
<dbReference type="PANTHER" id="PTHR34501">
    <property type="entry name" value="PROTEIN YDDL-RELATED"/>
    <property type="match status" value="1"/>
</dbReference>
<keyword evidence="7" id="KW-0406">Ion transport</keyword>
<evidence type="ECO:0000256" key="7">
    <source>
        <dbReference type="ARBA" id="ARBA00023065"/>
    </source>
</evidence>
<evidence type="ECO:0000259" key="12">
    <source>
        <dbReference type="Pfam" id="PF13609"/>
    </source>
</evidence>
<name>A0ABT2PRZ8_9BURK</name>
<dbReference type="InterPro" id="IPR002299">
    <property type="entry name" value="Porin_Neis"/>
</dbReference>
<proteinExistence type="predicted"/>
<keyword evidence="4" id="KW-1134">Transmembrane beta strand</keyword>
<keyword evidence="14" id="KW-1185">Reference proteome</keyword>
<accession>A0ABT2PRZ8</accession>
<evidence type="ECO:0000256" key="11">
    <source>
        <dbReference type="SAM" id="SignalP"/>
    </source>
</evidence>
<comment type="caution">
    <text evidence="13">The sequence shown here is derived from an EMBL/GenBank/DDBJ whole genome shotgun (WGS) entry which is preliminary data.</text>
</comment>
<dbReference type="CDD" id="cd00342">
    <property type="entry name" value="gram_neg_porins"/>
    <property type="match status" value="1"/>
</dbReference>
<dbReference type="InterPro" id="IPR033900">
    <property type="entry name" value="Gram_neg_porin_domain"/>
</dbReference>
<comment type="subunit">
    <text evidence="2">Homotrimer.</text>
</comment>
<evidence type="ECO:0000256" key="3">
    <source>
        <dbReference type="ARBA" id="ARBA00022448"/>
    </source>
</evidence>
<keyword evidence="10" id="KW-0998">Cell outer membrane</keyword>
<feature type="chain" id="PRO_5047333033" evidence="11">
    <location>
        <begin position="20"/>
        <end position="344"/>
    </location>
</feature>
<keyword evidence="6 11" id="KW-0732">Signal</keyword>
<keyword evidence="8" id="KW-0626">Porin</keyword>
<protein>
    <submittedName>
        <fullName evidence="13">Porin</fullName>
    </submittedName>
</protein>
<evidence type="ECO:0000313" key="14">
    <source>
        <dbReference type="Proteomes" id="UP001525968"/>
    </source>
</evidence>
<dbReference type="RefSeq" id="WP_261502501.1">
    <property type="nucleotide sequence ID" value="NZ_JAODYH010000017.1"/>
</dbReference>
<evidence type="ECO:0000256" key="4">
    <source>
        <dbReference type="ARBA" id="ARBA00022452"/>
    </source>
</evidence>
<dbReference type="PRINTS" id="PR00184">
    <property type="entry name" value="NEISSPPORIN"/>
</dbReference>
<keyword evidence="5" id="KW-0812">Transmembrane</keyword>
<dbReference type="InterPro" id="IPR023614">
    <property type="entry name" value="Porin_dom_sf"/>
</dbReference>
<feature type="signal peptide" evidence="11">
    <location>
        <begin position="1"/>
        <end position="19"/>
    </location>
</feature>
<dbReference type="PANTHER" id="PTHR34501:SF9">
    <property type="entry name" value="MAJOR OUTER MEMBRANE PROTEIN P.IA"/>
    <property type="match status" value="1"/>
</dbReference>